<dbReference type="EMBL" id="LO017727">
    <property type="protein sequence ID" value="CRH06876.1"/>
    <property type="molecule type" value="Genomic_DNA"/>
</dbReference>
<evidence type="ECO:0000313" key="2">
    <source>
        <dbReference type="EMBL" id="CRH06876.1"/>
    </source>
</evidence>
<gene>
    <name evidence="2" type="ORF">MAGMO_2724</name>
</gene>
<feature type="compositionally biased region" description="Basic and acidic residues" evidence="1">
    <location>
        <begin position="1"/>
        <end position="15"/>
    </location>
</feature>
<evidence type="ECO:0000256" key="1">
    <source>
        <dbReference type="SAM" id="MobiDB-lite"/>
    </source>
</evidence>
<feature type="region of interest" description="Disordered" evidence="1">
    <location>
        <begin position="1"/>
        <end position="32"/>
    </location>
</feature>
<name>A0A1S7LMA0_MAGMO</name>
<protein>
    <submittedName>
        <fullName evidence="2">Uncharacterized protein</fullName>
    </submittedName>
</protein>
<sequence length="63" mass="7040">MRDEQRRRRAFEAKPEGPGTPNPFHTTPGAAMDEMSTEPNIIQYVVDDLTPDKESALLVQNGL</sequence>
<reference evidence="2" key="1">
    <citation type="submission" date="2015-04" db="EMBL/GenBank/DDBJ databases">
        <authorList>
            <person name="Syromyatnikov M.Y."/>
            <person name="Popov V.N."/>
        </authorList>
    </citation>
    <scope>NUCLEOTIDE SEQUENCE</scope>
    <source>
        <strain evidence="2">MO-1</strain>
    </source>
</reference>
<accession>A0A1S7LMA0</accession>
<dbReference type="AlphaFoldDB" id="A0A1S7LMA0"/>
<organism evidence="2">
    <name type="scientific">Magnetococcus massalia (strain MO-1)</name>
    <dbReference type="NCBI Taxonomy" id="451514"/>
    <lineage>
        <taxon>Bacteria</taxon>
        <taxon>Pseudomonadati</taxon>
        <taxon>Pseudomonadota</taxon>
        <taxon>Magnetococcia</taxon>
        <taxon>Magnetococcales</taxon>
        <taxon>Magnetococcaceae</taxon>
        <taxon>Magnetococcus</taxon>
    </lineage>
</organism>
<proteinExistence type="predicted"/>